<name>A0AAQ3RD62_9PEZI</name>
<reference evidence="10 11" key="1">
    <citation type="submission" date="2023-11" db="EMBL/GenBank/DDBJ databases">
        <title>An acidophilic fungus is an integral part of prey digestion in a carnivorous sundew plant.</title>
        <authorList>
            <person name="Tsai I.J."/>
        </authorList>
    </citation>
    <scope>NUCLEOTIDE SEQUENCE [LARGE SCALE GENOMIC DNA]</scope>
    <source>
        <strain evidence="10">169a</strain>
    </source>
</reference>
<dbReference type="InterPro" id="IPR013766">
    <property type="entry name" value="Thioredoxin_domain"/>
</dbReference>
<dbReference type="PROSITE" id="PS51355">
    <property type="entry name" value="GLUTATHIONE_PEROXID_3"/>
    <property type="match status" value="1"/>
</dbReference>
<gene>
    <name evidence="10" type="ORF">R9X50_00529200</name>
</gene>
<evidence type="ECO:0000256" key="7">
    <source>
        <dbReference type="RuleBase" id="RU000499"/>
    </source>
</evidence>
<accession>A0AAQ3RD62</accession>
<feature type="signal peptide" evidence="8">
    <location>
        <begin position="1"/>
        <end position="24"/>
    </location>
</feature>
<dbReference type="PROSITE" id="PS00460">
    <property type="entry name" value="GLUTATHIONE_PEROXID_1"/>
    <property type="match status" value="1"/>
</dbReference>
<dbReference type="CDD" id="cd00340">
    <property type="entry name" value="GSH_Peroxidase"/>
    <property type="match status" value="1"/>
</dbReference>
<proteinExistence type="inferred from homology"/>
<keyword evidence="4 7" id="KW-0560">Oxidoreductase</keyword>
<sequence length="228" mass="25067">MTLLRASATAVCLLPSTLAPPLFAASSVICKPRQHRVISLAPPTPRHPHRIAAYSTTMASAASFYDFKPKDKKGAPYDLNQLNGKVVLVVNTASKCGFTPQFEGLEKLYKEIKATNADFEILGFPCNQFAGQDPGTDDDIQSFCQINYGVSFPVLGKTDVNGDKAEPVWEWMKKSKPGIMGLQRIKWNFEKFLIGRDGQVVQRWASTTKPESLKSAVEAELKKTASKA</sequence>
<dbReference type="PANTHER" id="PTHR11592:SF78">
    <property type="entry name" value="GLUTATHIONE PEROXIDASE"/>
    <property type="match status" value="1"/>
</dbReference>
<protein>
    <recommendedName>
        <fullName evidence="7">Glutathione peroxidase</fullName>
    </recommendedName>
</protein>
<dbReference type="InterPro" id="IPR029760">
    <property type="entry name" value="GPX_CS"/>
</dbReference>
<dbReference type="Gene3D" id="3.40.30.10">
    <property type="entry name" value="Glutaredoxin"/>
    <property type="match status" value="1"/>
</dbReference>
<evidence type="ECO:0000256" key="8">
    <source>
        <dbReference type="SAM" id="SignalP"/>
    </source>
</evidence>
<comment type="similarity">
    <text evidence="1 7">Belongs to the glutathione peroxidase family.</text>
</comment>
<dbReference type="EMBL" id="CP138587">
    <property type="protein sequence ID" value="WPH02428.1"/>
    <property type="molecule type" value="Genomic_DNA"/>
</dbReference>
<dbReference type="InterPro" id="IPR029759">
    <property type="entry name" value="GPX_AS"/>
</dbReference>
<feature type="domain" description="Thioredoxin" evidence="9">
    <location>
        <begin position="58"/>
        <end position="222"/>
    </location>
</feature>
<dbReference type="PANTHER" id="PTHR11592">
    <property type="entry name" value="GLUTATHIONE PEROXIDASE"/>
    <property type="match status" value="1"/>
</dbReference>
<dbReference type="SUPFAM" id="SSF52833">
    <property type="entry name" value="Thioredoxin-like"/>
    <property type="match status" value="1"/>
</dbReference>
<keyword evidence="5" id="KW-0676">Redox-active center</keyword>
<evidence type="ECO:0000256" key="2">
    <source>
        <dbReference type="ARBA" id="ARBA00022559"/>
    </source>
</evidence>
<organism evidence="10 11">
    <name type="scientific">Acrodontium crateriforme</name>
    <dbReference type="NCBI Taxonomy" id="150365"/>
    <lineage>
        <taxon>Eukaryota</taxon>
        <taxon>Fungi</taxon>
        <taxon>Dikarya</taxon>
        <taxon>Ascomycota</taxon>
        <taxon>Pezizomycotina</taxon>
        <taxon>Dothideomycetes</taxon>
        <taxon>Dothideomycetidae</taxon>
        <taxon>Mycosphaerellales</taxon>
        <taxon>Teratosphaeriaceae</taxon>
        <taxon>Acrodontium</taxon>
    </lineage>
</organism>
<evidence type="ECO:0000256" key="6">
    <source>
        <dbReference type="ARBA" id="ARBA00049091"/>
    </source>
</evidence>
<dbReference type="Pfam" id="PF00255">
    <property type="entry name" value="GSHPx"/>
    <property type="match status" value="1"/>
</dbReference>
<dbReference type="Proteomes" id="UP001303373">
    <property type="component" value="Chromosome 8"/>
</dbReference>
<dbReference type="AlphaFoldDB" id="A0AAQ3RD62"/>
<evidence type="ECO:0000256" key="5">
    <source>
        <dbReference type="ARBA" id="ARBA00023284"/>
    </source>
</evidence>
<evidence type="ECO:0000256" key="3">
    <source>
        <dbReference type="ARBA" id="ARBA00022862"/>
    </source>
</evidence>
<keyword evidence="2 7" id="KW-0575">Peroxidase</keyword>
<keyword evidence="3" id="KW-0049">Antioxidant</keyword>
<dbReference type="GO" id="GO:0034599">
    <property type="term" value="P:cellular response to oxidative stress"/>
    <property type="evidence" value="ECO:0007669"/>
    <property type="project" value="TreeGrafter"/>
</dbReference>
<comment type="catalytic activity">
    <reaction evidence="6">
        <text>a hydroperoxide + [thioredoxin]-dithiol = an alcohol + [thioredoxin]-disulfide + H2O</text>
        <dbReference type="Rhea" id="RHEA:62620"/>
        <dbReference type="Rhea" id="RHEA-COMP:10698"/>
        <dbReference type="Rhea" id="RHEA-COMP:10700"/>
        <dbReference type="ChEBI" id="CHEBI:15377"/>
        <dbReference type="ChEBI" id="CHEBI:29950"/>
        <dbReference type="ChEBI" id="CHEBI:30879"/>
        <dbReference type="ChEBI" id="CHEBI:35924"/>
        <dbReference type="ChEBI" id="CHEBI:50058"/>
        <dbReference type="EC" id="1.11.1.24"/>
    </reaction>
</comment>
<dbReference type="InterPro" id="IPR000889">
    <property type="entry name" value="Glutathione_peroxidase"/>
</dbReference>
<keyword evidence="8" id="KW-0732">Signal</keyword>
<dbReference type="FunFam" id="3.40.30.10:FF:000010">
    <property type="entry name" value="Glutathione peroxidase"/>
    <property type="match status" value="1"/>
</dbReference>
<evidence type="ECO:0000256" key="1">
    <source>
        <dbReference type="ARBA" id="ARBA00006926"/>
    </source>
</evidence>
<dbReference type="PRINTS" id="PR01011">
    <property type="entry name" value="GLUTPROXDASE"/>
</dbReference>
<evidence type="ECO:0000256" key="4">
    <source>
        <dbReference type="ARBA" id="ARBA00023002"/>
    </source>
</evidence>
<evidence type="ECO:0000259" key="9">
    <source>
        <dbReference type="PROSITE" id="PS51352"/>
    </source>
</evidence>
<evidence type="ECO:0000313" key="10">
    <source>
        <dbReference type="EMBL" id="WPH02428.1"/>
    </source>
</evidence>
<dbReference type="InterPro" id="IPR036249">
    <property type="entry name" value="Thioredoxin-like_sf"/>
</dbReference>
<keyword evidence="11" id="KW-1185">Reference proteome</keyword>
<feature type="chain" id="PRO_5042918615" description="Glutathione peroxidase" evidence="8">
    <location>
        <begin position="25"/>
        <end position="228"/>
    </location>
</feature>
<dbReference type="GO" id="GO:0140824">
    <property type="term" value="F:thioredoxin-dependent peroxiredoxin activity"/>
    <property type="evidence" value="ECO:0007669"/>
    <property type="project" value="UniProtKB-EC"/>
</dbReference>
<dbReference type="PROSITE" id="PS51352">
    <property type="entry name" value="THIOREDOXIN_2"/>
    <property type="match status" value="1"/>
</dbReference>
<evidence type="ECO:0000313" key="11">
    <source>
        <dbReference type="Proteomes" id="UP001303373"/>
    </source>
</evidence>
<dbReference type="PROSITE" id="PS00763">
    <property type="entry name" value="GLUTATHIONE_PEROXID_2"/>
    <property type="match status" value="1"/>
</dbReference>